<evidence type="ECO:0000256" key="8">
    <source>
        <dbReference type="PIRSR" id="PIRSR619791-2"/>
    </source>
</evidence>
<feature type="chain" id="PRO_5005539913" description="G-protein coupled receptors family 3 profile domain-containing protein" evidence="11">
    <location>
        <begin position="25"/>
        <end position="1090"/>
    </location>
</feature>
<dbReference type="PROSITE" id="PS50292">
    <property type="entry name" value="PEROXIDASE_3"/>
    <property type="match status" value="1"/>
</dbReference>
<dbReference type="RefSeq" id="XP_016609857.1">
    <property type="nucleotide sequence ID" value="XM_016751870.1"/>
</dbReference>
<evidence type="ECO:0000256" key="4">
    <source>
        <dbReference type="ARBA" id="ARBA00022692"/>
    </source>
</evidence>
<keyword evidence="7" id="KW-0325">Glycoprotein</keyword>
<feature type="domain" description="DOMON" evidence="13">
    <location>
        <begin position="591"/>
        <end position="711"/>
    </location>
</feature>
<evidence type="ECO:0008006" key="16">
    <source>
        <dbReference type="Google" id="ProtNLM"/>
    </source>
</evidence>
<dbReference type="InterPro" id="IPR017978">
    <property type="entry name" value="GPCR_3_C"/>
</dbReference>
<dbReference type="Pfam" id="PF03351">
    <property type="entry name" value="DOMON"/>
    <property type="match status" value="1"/>
</dbReference>
<keyword evidence="8" id="KW-0408">Iron</keyword>
<feature type="signal peptide" evidence="11">
    <location>
        <begin position="1"/>
        <end position="24"/>
    </location>
</feature>
<feature type="transmembrane region" description="Helical" evidence="10">
    <location>
        <begin position="746"/>
        <end position="770"/>
    </location>
</feature>
<evidence type="ECO:0000256" key="6">
    <source>
        <dbReference type="ARBA" id="ARBA00023136"/>
    </source>
</evidence>
<dbReference type="InParanoid" id="A0A0L0HL82"/>
<sequence>MHHFCPSILFSGLILGGFLPLLAAEYRSYDGVGNNPGGLAGLSQLRTPFSGAWYDISDPINYTNRIMVLETTDPVLSARNVSNQMASAMVTGGPRKNRRMINDLHTMWGAMIGLDYVKTMMNTTNVTMSIPRCDGYFDPDCTGIKNFTFQRAFTNESANPERTALNLVTPFLDAGVIYGTNETRARLLRTFINGKIVLDSDELPPRISEMPALDMVGPPPPSLATQLGDASTRGAPRSEMRVGGDAISNVNTFGFVIVTLFMREHNRLCDQFASEHIGWDDETLYQEARRWVIAFMQRITYYEYLPALTSRVLPTYTGFNASTNPQVTIFNSACILRYGHSEMNDAIERLDERYVPHPRGPILVRDAPFDPDKVLDAGIEPVLRGLVSQVQNQVDWEVTGDLRNWMFGHPAGMPGVDMIALDIQRNRDFGIPPYNDVRESYGLSRAKSFQEISSNPRIAATLANMYGSVDRVEACIGALAEDEWPGCNMGQLLHEGLREQLTRIRNGDKFWYQNEQFAPEDLKIIESTLLRDIIARNTLWKDPPINVFFSLGAQMSRRNLVEAEHALAKNEEFLEDFPKISGKEQAMHLGPAFKMYWSVNVRKGEAEFVVVGRNEGWIGVGFEPDDSGMTNADMVLGYALENGTTYIRGARSVANEPPIPYPTDNPGITNASAARIHGFTVLKFTRPLAARPPFNKTLPIARPAKVVYAMNPMYVEPLYHGPERGLANVDLVPAYVNYRPVTFNSAIGIVFTVIGTILLSITLATIYVVITRRMDPIVRRSSPPFLLIILVGVALGYVCIFVWTIPRSDAACKARMWLVGLAYILMFGFATVKNYRIYLVFRGASGSNLSTRAVLLGSIPLLAIEVILLTIWTFADAPYLRVTSDMVDCWYGRVMPAIVLAYNLLILLCGLYIAVCVRHAYTDYRDSFAIAFSTYNFVMCIIILVPVSVSGRTAVERYVLECIAILLVTTGVLAFFFGGKLWTIYVINRGSIRLSSSFVPEHEYRGSRHWAWSFGSAWRHTLRVRNPEEQRVEVTTPANQEPKPGEGEAVASNSVISSPTIGQALMERLFIVNRSTETQSKPTTETEGVI</sequence>
<evidence type="ECO:0000256" key="5">
    <source>
        <dbReference type="ARBA" id="ARBA00022989"/>
    </source>
</evidence>
<evidence type="ECO:0000256" key="10">
    <source>
        <dbReference type="SAM" id="Phobius"/>
    </source>
</evidence>
<evidence type="ECO:0000313" key="14">
    <source>
        <dbReference type="EMBL" id="KND01818.1"/>
    </source>
</evidence>
<dbReference type="AlphaFoldDB" id="A0A0L0HL82"/>
<feature type="transmembrane region" description="Helical" evidence="10">
    <location>
        <begin position="927"/>
        <end position="946"/>
    </location>
</feature>
<keyword evidence="8" id="KW-0479">Metal-binding</keyword>
<feature type="transmembrane region" description="Helical" evidence="10">
    <location>
        <begin position="894"/>
        <end position="915"/>
    </location>
</feature>
<dbReference type="PRINTS" id="PR00457">
    <property type="entry name" value="ANPEROXIDASE"/>
</dbReference>
<keyword evidence="6 10" id="KW-0472">Membrane</keyword>
<keyword evidence="11" id="KW-0732">Signal</keyword>
<comment type="subcellular location">
    <subcellularLocation>
        <location evidence="1">Membrane</location>
        <topology evidence="1">Multi-pass membrane protein</topology>
    </subcellularLocation>
    <subcellularLocation>
        <location evidence="2">Secreted</location>
    </subcellularLocation>
</comment>
<accession>A0A0L0HL82</accession>
<dbReference type="GeneID" id="27687115"/>
<dbReference type="InterPro" id="IPR019791">
    <property type="entry name" value="Haem_peroxidase_animal"/>
</dbReference>
<organism evidence="14 15">
    <name type="scientific">Spizellomyces punctatus (strain DAOM BR117)</name>
    <dbReference type="NCBI Taxonomy" id="645134"/>
    <lineage>
        <taxon>Eukaryota</taxon>
        <taxon>Fungi</taxon>
        <taxon>Fungi incertae sedis</taxon>
        <taxon>Chytridiomycota</taxon>
        <taxon>Chytridiomycota incertae sedis</taxon>
        <taxon>Chytridiomycetes</taxon>
        <taxon>Spizellomycetales</taxon>
        <taxon>Spizellomycetaceae</taxon>
        <taxon>Spizellomyces</taxon>
    </lineage>
</organism>
<evidence type="ECO:0000256" key="3">
    <source>
        <dbReference type="ARBA" id="ARBA00022525"/>
    </source>
</evidence>
<feature type="transmembrane region" description="Helical" evidence="10">
    <location>
        <begin position="815"/>
        <end position="832"/>
    </location>
</feature>
<dbReference type="InterPro" id="IPR005018">
    <property type="entry name" value="DOMON_domain"/>
</dbReference>
<evidence type="ECO:0000259" key="12">
    <source>
        <dbReference type="PROSITE" id="PS50259"/>
    </source>
</evidence>
<feature type="domain" description="G-protein coupled receptors family 3 profile" evidence="12">
    <location>
        <begin position="747"/>
        <end position="986"/>
    </location>
</feature>
<dbReference type="GO" id="GO:0020037">
    <property type="term" value="F:heme binding"/>
    <property type="evidence" value="ECO:0007669"/>
    <property type="project" value="InterPro"/>
</dbReference>
<dbReference type="PANTHER" id="PTHR11475:SF4">
    <property type="entry name" value="CHORION PEROXIDASE"/>
    <property type="match status" value="1"/>
</dbReference>
<dbReference type="SUPFAM" id="SSF48113">
    <property type="entry name" value="Heme-dependent peroxidases"/>
    <property type="match status" value="1"/>
</dbReference>
<dbReference type="CDD" id="cd09631">
    <property type="entry name" value="DOMON_DOH"/>
    <property type="match status" value="1"/>
</dbReference>
<dbReference type="InterPro" id="IPR037120">
    <property type="entry name" value="Haem_peroxidase_sf_animal"/>
</dbReference>
<dbReference type="PANTHER" id="PTHR11475">
    <property type="entry name" value="OXIDASE/PEROXIDASE"/>
    <property type="match status" value="1"/>
</dbReference>
<feature type="transmembrane region" description="Helical" evidence="10">
    <location>
        <begin position="853"/>
        <end position="874"/>
    </location>
</feature>
<feature type="transmembrane region" description="Helical" evidence="10">
    <location>
        <begin position="782"/>
        <end position="803"/>
    </location>
</feature>
<dbReference type="GO" id="GO:0006979">
    <property type="term" value="P:response to oxidative stress"/>
    <property type="evidence" value="ECO:0007669"/>
    <property type="project" value="InterPro"/>
</dbReference>
<dbReference type="CDD" id="cd15047">
    <property type="entry name" value="7tmC_GABA-B-like"/>
    <property type="match status" value="1"/>
</dbReference>
<dbReference type="EMBL" id="KQ257454">
    <property type="protein sequence ID" value="KND01818.1"/>
    <property type="molecule type" value="Genomic_DNA"/>
</dbReference>
<keyword evidence="3" id="KW-0964">Secreted</keyword>
<proteinExistence type="predicted"/>
<dbReference type="GO" id="GO:0046872">
    <property type="term" value="F:metal ion binding"/>
    <property type="evidence" value="ECO:0007669"/>
    <property type="project" value="UniProtKB-KW"/>
</dbReference>
<dbReference type="Pfam" id="PF03098">
    <property type="entry name" value="An_peroxidase"/>
    <property type="match status" value="1"/>
</dbReference>
<keyword evidence="8" id="KW-0349">Heme</keyword>
<reference evidence="14 15" key="1">
    <citation type="submission" date="2009-08" db="EMBL/GenBank/DDBJ databases">
        <title>The Genome Sequence of Spizellomyces punctatus strain DAOM BR117.</title>
        <authorList>
            <consortium name="The Broad Institute Genome Sequencing Platform"/>
            <person name="Russ C."/>
            <person name="Cuomo C."/>
            <person name="Shea T."/>
            <person name="Young S.K."/>
            <person name="Zeng Q."/>
            <person name="Koehrsen M."/>
            <person name="Haas B."/>
            <person name="Borodovsky M."/>
            <person name="Guigo R."/>
            <person name="Alvarado L."/>
            <person name="Berlin A."/>
            <person name="Bochicchio J."/>
            <person name="Borenstein D."/>
            <person name="Chapman S."/>
            <person name="Chen Z."/>
            <person name="Engels R."/>
            <person name="Freedman E."/>
            <person name="Gellesch M."/>
            <person name="Goldberg J."/>
            <person name="Griggs A."/>
            <person name="Gujja S."/>
            <person name="Heiman D."/>
            <person name="Hepburn T."/>
            <person name="Howarth C."/>
            <person name="Jen D."/>
            <person name="Larson L."/>
            <person name="Lewis B."/>
            <person name="Mehta T."/>
            <person name="Park D."/>
            <person name="Pearson M."/>
            <person name="Roberts A."/>
            <person name="Saif S."/>
            <person name="Shenoy N."/>
            <person name="Sisk P."/>
            <person name="Stolte C."/>
            <person name="Sykes S."/>
            <person name="Thomson T."/>
            <person name="Walk T."/>
            <person name="White J."/>
            <person name="Yandava C."/>
            <person name="Burger G."/>
            <person name="Gray M.W."/>
            <person name="Holland P.W.H."/>
            <person name="King N."/>
            <person name="Lang F.B.F."/>
            <person name="Roger A.J."/>
            <person name="Ruiz-Trillo I."/>
            <person name="Lander E."/>
            <person name="Nusbaum C."/>
        </authorList>
    </citation>
    <scope>NUCLEOTIDE SEQUENCE [LARGE SCALE GENOMIC DNA]</scope>
    <source>
        <strain evidence="14 15">DAOM BR117</strain>
    </source>
</reference>
<keyword evidence="15" id="KW-1185">Reference proteome</keyword>
<dbReference type="VEuPathDB" id="FungiDB:SPPG_03609"/>
<feature type="region of interest" description="Disordered" evidence="9">
    <location>
        <begin position="1029"/>
        <end position="1053"/>
    </location>
</feature>
<dbReference type="InterPro" id="IPR010255">
    <property type="entry name" value="Haem_peroxidase_sf"/>
</dbReference>
<feature type="binding site" description="axial binding residue" evidence="8">
    <location>
        <position position="340"/>
    </location>
    <ligand>
        <name>heme b</name>
        <dbReference type="ChEBI" id="CHEBI:60344"/>
    </ligand>
    <ligandPart>
        <name>Fe</name>
        <dbReference type="ChEBI" id="CHEBI:18248"/>
    </ligandPart>
</feature>
<feature type="transmembrane region" description="Helical" evidence="10">
    <location>
        <begin position="958"/>
        <end position="987"/>
    </location>
</feature>
<dbReference type="STRING" id="645134.A0A0L0HL82"/>
<evidence type="ECO:0000256" key="9">
    <source>
        <dbReference type="SAM" id="MobiDB-lite"/>
    </source>
</evidence>
<dbReference type="Pfam" id="PF00003">
    <property type="entry name" value="7tm_3"/>
    <property type="match status" value="1"/>
</dbReference>
<name>A0A0L0HL82_SPIPD</name>
<evidence type="ECO:0000259" key="13">
    <source>
        <dbReference type="PROSITE" id="PS50836"/>
    </source>
</evidence>
<dbReference type="GO" id="GO:0016020">
    <property type="term" value="C:membrane"/>
    <property type="evidence" value="ECO:0007669"/>
    <property type="project" value="UniProtKB-SubCell"/>
</dbReference>
<evidence type="ECO:0000256" key="7">
    <source>
        <dbReference type="ARBA" id="ARBA00023180"/>
    </source>
</evidence>
<dbReference type="eggNOG" id="KOG1056">
    <property type="taxonomic scope" value="Eukaryota"/>
</dbReference>
<dbReference type="GO" id="GO:0005576">
    <property type="term" value="C:extracellular region"/>
    <property type="evidence" value="ECO:0007669"/>
    <property type="project" value="UniProtKB-SubCell"/>
</dbReference>
<dbReference type="GO" id="GO:0004930">
    <property type="term" value="F:G protein-coupled receptor activity"/>
    <property type="evidence" value="ECO:0007669"/>
    <property type="project" value="InterPro"/>
</dbReference>
<keyword evidence="5 10" id="KW-1133">Transmembrane helix</keyword>
<keyword evidence="4 10" id="KW-0812">Transmembrane</keyword>
<gene>
    <name evidence="14" type="ORF">SPPG_03609</name>
</gene>
<evidence type="ECO:0000256" key="1">
    <source>
        <dbReference type="ARBA" id="ARBA00004141"/>
    </source>
</evidence>
<dbReference type="GO" id="GO:0004601">
    <property type="term" value="F:peroxidase activity"/>
    <property type="evidence" value="ECO:0007669"/>
    <property type="project" value="InterPro"/>
</dbReference>
<dbReference type="Gene3D" id="1.10.640.10">
    <property type="entry name" value="Haem peroxidase domain superfamily, animal type"/>
    <property type="match status" value="1"/>
</dbReference>
<evidence type="ECO:0000256" key="11">
    <source>
        <dbReference type="SAM" id="SignalP"/>
    </source>
</evidence>
<dbReference type="InterPro" id="IPR045266">
    <property type="entry name" value="DOH_DOMON"/>
</dbReference>
<dbReference type="PROSITE" id="PS50836">
    <property type="entry name" value="DOMON"/>
    <property type="match status" value="1"/>
</dbReference>
<evidence type="ECO:0000313" key="15">
    <source>
        <dbReference type="Proteomes" id="UP000053201"/>
    </source>
</evidence>
<dbReference type="PROSITE" id="PS50259">
    <property type="entry name" value="G_PROTEIN_RECEP_F3_4"/>
    <property type="match status" value="1"/>
</dbReference>
<dbReference type="Proteomes" id="UP000053201">
    <property type="component" value="Unassembled WGS sequence"/>
</dbReference>
<evidence type="ECO:0000256" key="2">
    <source>
        <dbReference type="ARBA" id="ARBA00004613"/>
    </source>
</evidence>
<dbReference type="SMART" id="SM00664">
    <property type="entry name" value="DoH"/>
    <property type="match status" value="1"/>
</dbReference>
<dbReference type="eggNOG" id="KOG0039">
    <property type="taxonomic scope" value="Eukaryota"/>
</dbReference>
<dbReference type="OrthoDB" id="823504at2759"/>
<protein>
    <recommendedName>
        <fullName evidence="16">G-protein coupled receptors family 3 profile domain-containing protein</fullName>
    </recommendedName>
</protein>